<evidence type="ECO:0000259" key="2">
    <source>
        <dbReference type="PROSITE" id="PS50006"/>
    </source>
</evidence>
<gene>
    <name evidence="3" type="ORF">E2C06_13350</name>
</gene>
<dbReference type="Proteomes" id="UP000295096">
    <property type="component" value="Unassembled WGS sequence"/>
</dbReference>
<comment type="caution">
    <text evidence="3">The sequence shown here is derived from an EMBL/GenBank/DDBJ whole genome shotgun (WGS) entry which is preliminary data.</text>
</comment>
<dbReference type="PANTHER" id="PTHR23308">
    <property type="entry name" value="NUCLEAR INHIBITOR OF PROTEIN PHOSPHATASE-1"/>
    <property type="match status" value="1"/>
</dbReference>
<dbReference type="CDD" id="cd00060">
    <property type="entry name" value="FHA"/>
    <property type="match status" value="1"/>
</dbReference>
<evidence type="ECO:0000313" key="4">
    <source>
        <dbReference type="Proteomes" id="UP000295096"/>
    </source>
</evidence>
<dbReference type="PROSITE" id="PS50006">
    <property type="entry name" value="FHA_DOMAIN"/>
    <property type="match status" value="1"/>
</dbReference>
<dbReference type="Pfam" id="PF00498">
    <property type="entry name" value="FHA"/>
    <property type="match status" value="1"/>
</dbReference>
<sequence length="404" mass="41069">MRVCSRNASHRKLGPTRCQVQGCGALVVEVTDASDQGDLQRGLAEAHAARAARQADAAARAAEAASAAADRAAQRTERLATGDGAVPGDDARRHAAAARQGAEHAAAHAATARQARDEAASAVRAASEAGVVGDAVGVAEQAAETAAVEARLARDAQAEAAAAAARVDAVAAAPSVARRAVKPDLAEPRRAAPAAAAHDSMTPDPAGEAGPPPATGDSAPQRPDAEAIAQPGAADEPPATPDGADAAKHAAGKAAGAIAPPQPPPAAPVLRIVIRHHSGSKANQTEQVPLGTVREVTLGRDPHCTIAFDPQRDDVVSRHHAVIRVTAGDRPGFSIADLGSRNGTLVNGGPINAEKELLPGDRIRLGVTGPLIEFDVQPRPAHLLARTRVTPDVPPTIIIDRPER</sequence>
<accession>A0A4R5QGU5</accession>
<dbReference type="EMBL" id="SMSJ01000014">
    <property type="protein sequence ID" value="TDH62153.1"/>
    <property type="molecule type" value="Genomic_DNA"/>
</dbReference>
<dbReference type="SMART" id="SM00240">
    <property type="entry name" value="FHA"/>
    <property type="match status" value="1"/>
</dbReference>
<evidence type="ECO:0000256" key="1">
    <source>
        <dbReference type="SAM" id="MobiDB-lite"/>
    </source>
</evidence>
<keyword evidence="4" id="KW-1185">Reference proteome</keyword>
<dbReference type="InterPro" id="IPR000253">
    <property type="entry name" value="FHA_dom"/>
</dbReference>
<feature type="domain" description="FHA" evidence="2">
    <location>
        <begin position="296"/>
        <end position="351"/>
    </location>
</feature>
<feature type="region of interest" description="Disordered" evidence="1">
    <location>
        <begin position="176"/>
        <end position="266"/>
    </location>
</feature>
<feature type="compositionally biased region" description="Basic and acidic residues" evidence="1">
    <location>
        <begin position="181"/>
        <end position="190"/>
    </location>
</feature>
<dbReference type="InterPro" id="IPR050923">
    <property type="entry name" value="Cell_Proc_Reg/RNA_Proc"/>
</dbReference>
<dbReference type="OrthoDB" id="9789782at2"/>
<dbReference type="SUPFAM" id="SSF49879">
    <property type="entry name" value="SMAD/FHA domain"/>
    <property type="match status" value="1"/>
</dbReference>
<name>A0A4R5QGU5_9PROT</name>
<organism evidence="3 4">
    <name type="scientific">Dankookia rubra</name>
    <dbReference type="NCBI Taxonomy" id="1442381"/>
    <lineage>
        <taxon>Bacteria</taxon>
        <taxon>Pseudomonadati</taxon>
        <taxon>Pseudomonadota</taxon>
        <taxon>Alphaproteobacteria</taxon>
        <taxon>Acetobacterales</taxon>
        <taxon>Roseomonadaceae</taxon>
        <taxon>Dankookia</taxon>
    </lineage>
</organism>
<dbReference type="InterPro" id="IPR008984">
    <property type="entry name" value="SMAD_FHA_dom_sf"/>
</dbReference>
<dbReference type="Gene3D" id="2.60.200.20">
    <property type="match status" value="1"/>
</dbReference>
<feature type="compositionally biased region" description="Low complexity" evidence="1">
    <location>
        <begin position="191"/>
        <end position="209"/>
    </location>
</feature>
<protein>
    <submittedName>
        <fullName evidence="3">FHA domain-containing protein</fullName>
    </submittedName>
</protein>
<reference evidence="3 4" key="1">
    <citation type="journal article" date="2016" name="J. Microbiol.">
        <title>Dankookia rubra gen. nov., sp. nov., an alphaproteobacterium isolated from sediment of a shallow stream.</title>
        <authorList>
            <person name="Kim W.H."/>
            <person name="Kim D.H."/>
            <person name="Kang K."/>
            <person name="Ahn T.Y."/>
        </authorList>
    </citation>
    <scope>NUCLEOTIDE SEQUENCE [LARGE SCALE GENOMIC DNA]</scope>
    <source>
        <strain evidence="3 4">JCM30602</strain>
    </source>
</reference>
<evidence type="ECO:0000313" key="3">
    <source>
        <dbReference type="EMBL" id="TDH62153.1"/>
    </source>
</evidence>
<dbReference type="AlphaFoldDB" id="A0A4R5QGU5"/>
<proteinExistence type="predicted"/>